<evidence type="ECO:0000313" key="2">
    <source>
        <dbReference type="EMBL" id="KGR84006.1"/>
    </source>
</evidence>
<dbReference type="AlphaFoldDB" id="A0A0A3IGW2"/>
<protein>
    <submittedName>
        <fullName evidence="2">Transcriptional regulator</fullName>
    </submittedName>
</protein>
<accession>A0A0A3IGW2</accession>
<dbReference type="Proteomes" id="UP000030437">
    <property type="component" value="Unassembled WGS sequence"/>
</dbReference>
<evidence type="ECO:0000313" key="3">
    <source>
        <dbReference type="Proteomes" id="UP000030437"/>
    </source>
</evidence>
<dbReference type="OrthoDB" id="2845592at2"/>
<dbReference type="RefSeq" id="WP_036156044.1">
    <property type="nucleotide sequence ID" value="NZ_AVCX01000004.1"/>
</dbReference>
<gene>
    <name evidence="2" type="ORF">CD32_15090</name>
</gene>
<dbReference type="SUPFAM" id="SSF46689">
    <property type="entry name" value="Homeodomain-like"/>
    <property type="match status" value="1"/>
</dbReference>
<dbReference type="eggNOG" id="ENOG5030YJD">
    <property type="taxonomic scope" value="Bacteria"/>
</dbReference>
<keyword evidence="3" id="KW-1185">Reference proteome</keyword>
<comment type="caution">
    <text evidence="2">The sequence shown here is derived from an EMBL/GenBank/DDBJ whole genome shotgun (WGS) entry which is preliminary data.</text>
</comment>
<dbReference type="InterPro" id="IPR001005">
    <property type="entry name" value="SANT/Myb"/>
</dbReference>
<dbReference type="Pfam" id="PF13921">
    <property type="entry name" value="Myb_DNA-bind_6"/>
    <property type="match status" value="1"/>
</dbReference>
<evidence type="ECO:0000259" key="1">
    <source>
        <dbReference type="PROSITE" id="PS50090"/>
    </source>
</evidence>
<name>A0A0A3IGW2_9BACI</name>
<reference evidence="2 3" key="1">
    <citation type="submission" date="2014-02" db="EMBL/GenBank/DDBJ databases">
        <title>Draft genome sequence of Lysinibacillus odysseyi NBRC 100172.</title>
        <authorList>
            <person name="Zhang F."/>
            <person name="Wang G."/>
            <person name="Zhang L."/>
        </authorList>
    </citation>
    <scope>NUCLEOTIDE SEQUENCE [LARGE SCALE GENOMIC DNA]</scope>
    <source>
        <strain evidence="2 3">NBRC 100172</strain>
    </source>
</reference>
<organism evidence="2 3">
    <name type="scientific">Lysinibacillus odysseyi 34hs-1 = NBRC 100172</name>
    <dbReference type="NCBI Taxonomy" id="1220589"/>
    <lineage>
        <taxon>Bacteria</taxon>
        <taxon>Bacillati</taxon>
        <taxon>Bacillota</taxon>
        <taxon>Bacilli</taxon>
        <taxon>Bacillales</taxon>
        <taxon>Bacillaceae</taxon>
        <taxon>Lysinibacillus</taxon>
    </lineage>
</organism>
<dbReference type="InterPro" id="IPR014243">
    <property type="entry name" value="RsfA-like"/>
</dbReference>
<dbReference type="STRING" id="1220589.CD32_15090"/>
<dbReference type="InterPro" id="IPR009057">
    <property type="entry name" value="Homeodomain-like_sf"/>
</dbReference>
<dbReference type="PROSITE" id="PS50090">
    <property type="entry name" value="MYB_LIKE"/>
    <property type="match status" value="1"/>
</dbReference>
<dbReference type="PANTHER" id="PTHR41302">
    <property type="entry name" value="PRESPORE-SPECIFIC TRANSCRIPTIONAL REGULATOR RSFA-RELATED"/>
    <property type="match status" value="1"/>
</dbReference>
<feature type="domain" description="Myb-like" evidence="1">
    <location>
        <begin position="2"/>
        <end position="58"/>
    </location>
</feature>
<dbReference type="EMBL" id="JPVP01000057">
    <property type="protein sequence ID" value="KGR84006.1"/>
    <property type="molecule type" value="Genomic_DNA"/>
</dbReference>
<dbReference type="PANTHER" id="PTHR41302:SF1">
    <property type="entry name" value="PRESPORE-SPECIFIC TRANSCRIPTIONAL REGULATOR RSFA"/>
    <property type="match status" value="1"/>
</dbReference>
<proteinExistence type="predicted"/>
<sequence length="130" mass="15360">MGEKRRKDQWTTADDEKLAEIVIGFVQNGKTQLEAFSHAADALGRTKQACGFRWNKTLRLQYGHVLDNVRKRPKQMMRSHLKLALTNFEELTEAYNSLDLRYRELQAEYDRVIKWLQQGANFLGREHEHR</sequence>